<feature type="domain" description="AB hydrolase-1" evidence="4">
    <location>
        <begin position="85"/>
        <end position="247"/>
    </location>
</feature>
<evidence type="ECO:0000256" key="2">
    <source>
        <dbReference type="ARBA" id="ARBA00022729"/>
    </source>
</evidence>
<evidence type="ECO:0000259" key="5">
    <source>
        <dbReference type="Pfam" id="PF08386"/>
    </source>
</evidence>
<evidence type="ECO:0000313" key="6">
    <source>
        <dbReference type="EMBL" id="RNM17481.1"/>
    </source>
</evidence>
<dbReference type="GO" id="GO:0016787">
    <property type="term" value="F:hydrolase activity"/>
    <property type="evidence" value="ECO:0007669"/>
    <property type="project" value="UniProtKB-KW"/>
</dbReference>
<comment type="caution">
    <text evidence="6">The sequence shown here is derived from an EMBL/GenBank/DDBJ whole genome shotgun (WGS) entry which is preliminary data.</text>
</comment>
<dbReference type="AlphaFoldDB" id="A0A3N0GYJ9"/>
<organism evidence="6 7">
    <name type="scientific">Nocardioides pocheonensis</name>
    <dbReference type="NCBI Taxonomy" id="661485"/>
    <lineage>
        <taxon>Bacteria</taxon>
        <taxon>Bacillati</taxon>
        <taxon>Actinomycetota</taxon>
        <taxon>Actinomycetes</taxon>
        <taxon>Propionibacteriales</taxon>
        <taxon>Nocardioidaceae</taxon>
        <taxon>Nocardioides</taxon>
    </lineage>
</organism>
<dbReference type="InterPro" id="IPR013595">
    <property type="entry name" value="Pept_S33_TAP-like_C"/>
</dbReference>
<evidence type="ECO:0000313" key="7">
    <source>
        <dbReference type="Proteomes" id="UP000279994"/>
    </source>
</evidence>
<gene>
    <name evidence="6" type="ORF">EFL26_01470</name>
</gene>
<evidence type="ECO:0000256" key="3">
    <source>
        <dbReference type="ARBA" id="ARBA00022801"/>
    </source>
</evidence>
<dbReference type="InterPro" id="IPR000073">
    <property type="entry name" value="AB_hydrolase_1"/>
</dbReference>
<feature type="domain" description="Peptidase S33 tripeptidyl aminopeptidase-like C-terminal" evidence="5">
    <location>
        <begin position="381"/>
        <end position="478"/>
    </location>
</feature>
<sequence>MSLASLTGLEGATASPGTVRTVASAYTPTITFAGCGDGTPDQCANFAVPLDYANPDTSAANTITLAVRMRPATATPNLGYMLANPGGPGASGTGLVALAGNVPNNVGKQYSWIGFDPRGVGDSTPSLHCNTHYFGVNRPNYVPKTRALMHFWKTKTRRYAAQCGASAAARLLGHVSTMDTVRDMESLRVALSAPKISFYGFSYGTYLGQAYATTYPGNVDKFVLDGVVNPVDYWYGANLKQERGFDRNINIFFKWVARHNHRYHLGTSGRAIRKGYNALLKRLDRHPLAHRRLGPDELTDAMINAGYYVYNWDYIAASYSALVRKGRAFAMFDIYRQLNMGDDNGYAMYLATQCTDVRRPSWHKQVLDAWRIHRKHPFLAWDNTWFNAPCVTWPAASQSRIPISGAAAAAAGAKFLLVNETKDAATPYSGALKVRSLFPSSALIAGVGGTTHAGSLSGVSCVDDRIADFLANGTLPARLAGTRSDVNCPKVPAPSSRYARTASGGVPPALRQQLFAGQLPRL</sequence>
<dbReference type="Proteomes" id="UP000279994">
    <property type="component" value="Unassembled WGS sequence"/>
</dbReference>
<proteinExistence type="inferred from homology"/>
<dbReference type="PANTHER" id="PTHR43248">
    <property type="entry name" value="2-SUCCINYL-6-HYDROXY-2,4-CYCLOHEXADIENE-1-CARBOXYLATE SYNTHASE"/>
    <property type="match status" value="1"/>
</dbReference>
<dbReference type="PANTHER" id="PTHR43248:SF29">
    <property type="entry name" value="TRIPEPTIDYL AMINOPEPTIDASE"/>
    <property type="match status" value="1"/>
</dbReference>
<evidence type="ECO:0000259" key="4">
    <source>
        <dbReference type="Pfam" id="PF00561"/>
    </source>
</evidence>
<keyword evidence="2" id="KW-0732">Signal</keyword>
<dbReference type="Gene3D" id="3.40.50.1820">
    <property type="entry name" value="alpha/beta hydrolase"/>
    <property type="match status" value="1"/>
</dbReference>
<reference evidence="6 7" key="1">
    <citation type="submission" date="2018-11" db="EMBL/GenBank/DDBJ databases">
        <authorList>
            <person name="Li F."/>
        </authorList>
    </citation>
    <scope>NUCLEOTIDE SEQUENCE [LARGE SCALE GENOMIC DNA]</scope>
    <source>
        <strain evidence="6 7">Gsoil 818</strain>
    </source>
</reference>
<dbReference type="InterPro" id="IPR029058">
    <property type="entry name" value="AB_hydrolase_fold"/>
</dbReference>
<evidence type="ECO:0000256" key="1">
    <source>
        <dbReference type="ARBA" id="ARBA00010088"/>
    </source>
</evidence>
<name>A0A3N0GYJ9_9ACTN</name>
<accession>A0A3N0GYJ9</accession>
<dbReference type="Pfam" id="PF00561">
    <property type="entry name" value="Abhydrolase_1"/>
    <property type="match status" value="1"/>
</dbReference>
<keyword evidence="7" id="KW-1185">Reference proteome</keyword>
<keyword evidence="3 6" id="KW-0378">Hydrolase</keyword>
<dbReference type="EMBL" id="RJSF01000003">
    <property type="protein sequence ID" value="RNM17481.1"/>
    <property type="molecule type" value="Genomic_DNA"/>
</dbReference>
<dbReference type="Pfam" id="PF08386">
    <property type="entry name" value="Abhydrolase_4"/>
    <property type="match status" value="1"/>
</dbReference>
<comment type="similarity">
    <text evidence="1">Belongs to the peptidase S33 family.</text>
</comment>
<dbReference type="SUPFAM" id="SSF53474">
    <property type="entry name" value="alpha/beta-Hydrolases"/>
    <property type="match status" value="1"/>
</dbReference>
<protein>
    <submittedName>
        <fullName evidence="6">Alpha/beta fold hydrolase</fullName>
    </submittedName>
</protein>
<dbReference type="InterPro" id="IPR051601">
    <property type="entry name" value="Serine_prot/Carboxylest_S33"/>
</dbReference>